<evidence type="ECO:0000313" key="5">
    <source>
        <dbReference type="EMBL" id="KAK1444844.1"/>
    </source>
</evidence>
<evidence type="ECO:0000256" key="2">
    <source>
        <dbReference type="ARBA" id="ARBA00022835"/>
    </source>
</evidence>
<organism evidence="5 6">
    <name type="scientific">Babesia gibsoni</name>
    <dbReference type="NCBI Taxonomy" id="33632"/>
    <lineage>
        <taxon>Eukaryota</taxon>
        <taxon>Sar</taxon>
        <taxon>Alveolata</taxon>
        <taxon>Apicomplexa</taxon>
        <taxon>Aconoidasida</taxon>
        <taxon>Piroplasmida</taxon>
        <taxon>Babesiidae</taxon>
        <taxon>Babesia</taxon>
    </lineage>
</organism>
<dbReference type="GO" id="GO:0071038">
    <property type="term" value="P:TRAMP-dependent tRNA surveillance pathway"/>
    <property type="evidence" value="ECO:0007669"/>
    <property type="project" value="TreeGrafter"/>
</dbReference>
<dbReference type="InterPro" id="IPR049469">
    <property type="entry name" value="RRP40_KH-I"/>
</dbReference>
<dbReference type="PANTHER" id="PTHR21321:SF1">
    <property type="entry name" value="EXOSOME COMPLEX COMPONENT RRP40"/>
    <property type="match status" value="1"/>
</dbReference>
<dbReference type="GO" id="GO:0000467">
    <property type="term" value="P:exonucleolytic trimming to generate mature 3'-end of 5.8S rRNA from tricistronic rRNA transcript (SSU-rRNA, 5.8S rRNA, LSU-rRNA)"/>
    <property type="evidence" value="ECO:0007669"/>
    <property type="project" value="TreeGrafter"/>
</dbReference>
<dbReference type="GO" id="GO:0000176">
    <property type="term" value="C:nuclear exosome (RNase complex)"/>
    <property type="evidence" value="ECO:0007669"/>
    <property type="project" value="TreeGrafter"/>
</dbReference>
<name>A0AAD8PGB9_BABGI</name>
<dbReference type="Gene3D" id="2.40.50.140">
    <property type="entry name" value="Nucleic acid-binding proteins"/>
    <property type="match status" value="1"/>
</dbReference>
<dbReference type="GO" id="GO:0071034">
    <property type="term" value="P:CUT catabolic process"/>
    <property type="evidence" value="ECO:0007669"/>
    <property type="project" value="TreeGrafter"/>
</dbReference>
<dbReference type="PANTHER" id="PTHR21321">
    <property type="entry name" value="PNAS-3 RELATED"/>
    <property type="match status" value="1"/>
</dbReference>
<dbReference type="Pfam" id="PF21262">
    <property type="entry name" value="RRP40_S1"/>
    <property type="match status" value="1"/>
</dbReference>
<dbReference type="InterPro" id="IPR026699">
    <property type="entry name" value="Exosome_RNA_bind1/RRP40/RRP4"/>
</dbReference>
<dbReference type="Gene3D" id="3.30.1370.10">
    <property type="entry name" value="K Homology domain, type 1"/>
    <property type="match status" value="1"/>
</dbReference>
<sequence>MDIDQPSVAAYFAPPPFVSEVDTSAEFNLSSVLDIGGLCDAILPAVDGFRGATKRNRPNLVEGDLVFCQVTREYKNRELQTEVSCINVDDMKQWSTKETYFGHLEDGFMFSVPIPYSYCLSGQQCFVLKKCSKRFKYEIAIGLNGRVWVRGMNEKETLLIARYIRMCFGLSPAQMEALFSYLEAR</sequence>
<protein>
    <recommendedName>
        <fullName evidence="4">K Homology domain-containing protein</fullName>
    </recommendedName>
</protein>
<dbReference type="GO" id="GO:0071035">
    <property type="term" value="P:nuclear polyadenylation-dependent rRNA catabolic process"/>
    <property type="evidence" value="ECO:0007669"/>
    <property type="project" value="TreeGrafter"/>
</dbReference>
<evidence type="ECO:0000256" key="3">
    <source>
        <dbReference type="ARBA" id="ARBA00022884"/>
    </source>
</evidence>
<dbReference type="GO" id="GO:0003723">
    <property type="term" value="F:RNA binding"/>
    <property type="evidence" value="ECO:0007669"/>
    <property type="project" value="UniProtKB-KW"/>
</dbReference>
<comment type="caution">
    <text evidence="5">The sequence shown here is derived from an EMBL/GenBank/DDBJ whole genome shotgun (WGS) entry which is preliminary data.</text>
</comment>
<feature type="domain" description="K Homology" evidence="4">
    <location>
        <begin position="107"/>
        <end position="154"/>
    </location>
</feature>
<proteinExistence type="predicted"/>
<accession>A0AAD8PGB9</accession>
<dbReference type="SUPFAM" id="SSF50249">
    <property type="entry name" value="Nucleic acid-binding proteins"/>
    <property type="match status" value="1"/>
</dbReference>
<dbReference type="InterPro" id="IPR012340">
    <property type="entry name" value="NA-bd_OB-fold"/>
</dbReference>
<keyword evidence="3" id="KW-0694">RNA-binding</keyword>
<dbReference type="Proteomes" id="UP001230268">
    <property type="component" value="Unassembled WGS sequence"/>
</dbReference>
<keyword evidence="2" id="KW-0271">Exosome</keyword>
<comment type="subcellular location">
    <subcellularLocation>
        <location evidence="1">Nucleus</location>
    </subcellularLocation>
</comment>
<dbReference type="EMBL" id="JAVEPI010000001">
    <property type="protein sequence ID" value="KAK1444844.1"/>
    <property type="molecule type" value="Genomic_DNA"/>
</dbReference>
<keyword evidence="6" id="KW-1185">Reference proteome</keyword>
<dbReference type="GO" id="GO:0034475">
    <property type="term" value="P:U4 snRNA 3'-end processing"/>
    <property type="evidence" value="ECO:0007669"/>
    <property type="project" value="TreeGrafter"/>
</dbReference>
<gene>
    <name evidence="5" type="ORF">BgAZ_107500</name>
</gene>
<dbReference type="CDD" id="cd22526">
    <property type="entry name" value="KH-I_Rrp40"/>
    <property type="match status" value="1"/>
</dbReference>
<dbReference type="InterPro" id="IPR004088">
    <property type="entry name" value="KH_dom_type_1"/>
</dbReference>
<evidence type="ECO:0000256" key="1">
    <source>
        <dbReference type="ARBA" id="ARBA00004123"/>
    </source>
</evidence>
<evidence type="ECO:0000313" key="6">
    <source>
        <dbReference type="Proteomes" id="UP001230268"/>
    </source>
</evidence>
<dbReference type="SUPFAM" id="SSF54791">
    <property type="entry name" value="Eukaryotic type KH-domain (KH-domain type I)"/>
    <property type="match status" value="1"/>
</dbReference>
<dbReference type="GO" id="GO:0071051">
    <property type="term" value="P:poly(A)-dependent snoRNA 3'-end processing"/>
    <property type="evidence" value="ECO:0007669"/>
    <property type="project" value="TreeGrafter"/>
</dbReference>
<evidence type="ECO:0000259" key="4">
    <source>
        <dbReference type="Pfam" id="PF15985"/>
    </source>
</evidence>
<dbReference type="InterPro" id="IPR036612">
    <property type="entry name" value="KH_dom_type_1_sf"/>
</dbReference>
<dbReference type="GO" id="GO:0000177">
    <property type="term" value="C:cytoplasmic exosome (RNase complex)"/>
    <property type="evidence" value="ECO:0007669"/>
    <property type="project" value="TreeGrafter"/>
</dbReference>
<dbReference type="AlphaFoldDB" id="A0AAD8PGB9"/>
<dbReference type="Pfam" id="PF15985">
    <property type="entry name" value="KH_6"/>
    <property type="match status" value="1"/>
</dbReference>
<reference evidence="5" key="1">
    <citation type="submission" date="2023-08" db="EMBL/GenBank/DDBJ databases">
        <title>Draft sequence of the Babesia gibsoni genome.</title>
        <authorList>
            <person name="Yamagishi J.Y."/>
            <person name="Xuan X.X."/>
        </authorList>
    </citation>
    <scope>NUCLEOTIDE SEQUENCE</scope>
    <source>
        <strain evidence="5">Azabu</strain>
    </source>
</reference>